<dbReference type="PROSITE" id="PS00018">
    <property type="entry name" value="EF_HAND_1"/>
    <property type="match status" value="1"/>
</dbReference>
<reference evidence="2 3" key="1">
    <citation type="submission" date="2019-08" db="EMBL/GenBank/DDBJ databases">
        <title>Deep-cultivation of Planctomycetes and their phenomic and genomic characterization uncovers novel biology.</title>
        <authorList>
            <person name="Wiegand S."/>
            <person name="Jogler M."/>
            <person name="Boedeker C."/>
            <person name="Pinto D."/>
            <person name="Vollmers J."/>
            <person name="Rivas-Marin E."/>
            <person name="Kohn T."/>
            <person name="Peeters S.H."/>
            <person name="Heuer A."/>
            <person name="Rast P."/>
            <person name="Oberbeckmann S."/>
            <person name="Bunk B."/>
            <person name="Jeske O."/>
            <person name="Meyerdierks A."/>
            <person name="Storesund J.E."/>
            <person name="Kallscheuer N."/>
            <person name="Luecker S."/>
            <person name="Lage O.M."/>
            <person name="Pohl T."/>
            <person name="Merkel B.J."/>
            <person name="Hornburger P."/>
            <person name="Mueller R.-W."/>
            <person name="Bruemmer F."/>
            <person name="Labrenz M."/>
            <person name="Spormann A.M."/>
            <person name="Op den Camp H."/>
            <person name="Overmann J."/>
            <person name="Amann R."/>
            <person name="Jetten M.S.M."/>
            <person name="Mascher T."/>
            <person name="Medema M.H."/>
            <person name="Devos D.P."/>
            <person name="Kaster A.-K."/>
            <person name="Ovreas L."/>
            <person name="Rohde M."/>
            <person name="Galperin M.Y."/>
            <person name="Jogler C."/>
        </authorList>
    </citation>
    <scope>NUCLEOTIDE SEQUENCE [LARGE SCALE GENOMIC DNA]</scope>
    <source>
        <strain evidence="2 3">OJF2</strain>
    </source>
</reference>
<dbReference type="CDD" id="cd14254">
    <property type="entry name" value="Dockerin_II"/>
    <property type="match status" value="1"/>
</dbReference>
<proteinExistence type="predicted"/>
<dbReference type="SUPFAM" id="SSF63446">
    <property type="entry name" value="Type I dockerin domain"/>
    <property type="match status" value="1"/>
</dbReference>
<evidence type="ECO:0000259" key="1">
    <source>
        <dbReference type="PROSITE" id="PS51766"/>
    </source>
</evidence>
<dbReference type="EMBL" id="CP042997">
    <property type="protein sequence ID" value="QEH33448.1"/>
    <property type="molecule type" value="Genomic_DNA"/>
</dbReference>
<dbReference type="InterPro" id="IPR018247">
    <property type="entry name" value="EF_Hand_1_Ca_BS"/>
</dbReference>
<dbReference type="InterPro" id="IPR002105">
    <property type="entry name" value="Dockerin_1_rpt"/>
</dbReference>
<organism evidence="2 3">
    <name type="scientific">Aquisphaera giovannonii</name>
    <dbReference type="NCBI Taxonomy" id="406548"/>
    <lineage>
        <taxon>Bacteria</taxon>
        <taxon>Pseudomonadati</taxon>
        <taxon>Planctomycetota</taxon>
        <taxon>Planctomycetia</taxon>
        <taxon>Isosphaerales</taxon>
        <taxon>Isosphaeraceae</taxon>
        <taxon>Aquisphaera</taxon>
    </lineage>
</organism>
<dbReference type="AlphaFoldDB" id="A0A5B9VYS3"/>
<dbReference type="GO" id="GO:0004553">
    <property type="term" value="F:hydrolase activity, hydrolyzing O-glycosyl compounds"/>
    <property type="evidence" value="ECO:0007669"/>
    <property type="project" value="InterPro"/>
</dbReference>
<dbReference type="Proteomes" id="UP000324233">
    <property type="component" value="Chromosome"/>
</dbReference>
<dbReference type="PROSITE" id="PS51766">
    <property type="entry name" value="DOCKERIN"/>
    <property type="match status" value="1"/>
</dbReference>
<dbReference type="RefSeq" id="WP_148593325.1">
    <property type="nucleotide sequence ID" value="NZ_CP042997.1"/>
</dbReference>
<sequence length="320" mass="33495">MDRVRKASRRRCSFEALETRLALSTTPANVIGEAAGTIARPGAVGRTTAAVSPANLNAHRKSTLFGLFVSPNPGTGLRPRIVAATGAAGHARPIAHGRVYGFRGSATTVAFTTASAPGSLTTETTGAGGTSGGYQAQTTLIGDVNGDGRVDYSDLQAFAPTYMAKAGSANYDAAADFNHNGIINLYDAKVLLRNMAPLTRRVPLNVSMAIAPQFAAHYPTSQISGGATMYRDFEIVGRTTPGSLVIQDNHKARLPGGTQAYKFTGPATAVGADGTFTIRAENSEGLNNNDFLILDPFGGRTIFDFPVLWIPYASGRVGRA</sequence>
<gene>
    <name evidence="2" type="ORF">OJF2_19500</name>
</gene>
<evidence type="ECO:0000313" key="2">
    <source>
        <dbReference type="EMBL" id="QEH33448.1"/>
    </source>
</evidence>
<dbReference type="Gene3D" id="1.10.1330.10">
    <property type="entry name" value="Dockerin domain"/>
    <property type="match status" value="1"/>
</dbReference>
<feature type="domain" description="Dockerin" evidence="1">
    <location>
        <begin position="137"/>
        <end position="204"/>
    </location>
</feature>
<dbReference type="Pfam" id="PF00404">
    <property type="entry name" value="Dockerin_1"/>
    <property type="match status" value="1"/>
</dbReference>
<protein>
    <recommendedName>
        <fullName evidence="1">Dockerin domain-containing protein</fullName>
    </recommendedName>
</protein>
<evidence type="ECO:0000313" key="3">
    <source>
        <dbReference type="Proteomes" id="UP000324233"/>
    </source>
</evidence>
<name>A0A5B9VYS3_9BACT</name>
<dbReference type="InterPro" id="IPR036439">
    <property type="entry name" value="Dockerin_dom_sf"/>
</dbReference>
<dbReference type="GO" id="GO:0000272">
    <property type="term" value="P:polysaccharide catabolic process"/>
    <property type="evidence" value="ECO:0007669"/>
    <property type="project" value="InterPro"/>
</dbReference>
<dbReference type="KEGG" id="agv:OJF2_19500"/>
<keyword evidence="3" id="KW-1185">Reference proteome</keyword>
<accession>A0A5B9VYS3</accession>
<dbReference type="OrthoDB" id="270831at2"/>
<dbReference type="InterPro" id="IPR016134">
    <property type="entry name" value="Dockerin_dom"/>
</dbReference>